<comment type="caution">
    <text evidence="1">The sequence shown here is derived from an EMBL/GenBank/DDBJ whole genome shotgun (WGS) entry which is preliminary data.</text>
</comment>
<dbReference type="EMBL" id="JAYKXP010000050">
    <property type="protein sequence ID" value="KAK7036622.1"/>
    <property type="molecule type" value="Genomic_DNA"/>
</dbReference>
<keyword evidence="2" id="KW-1185">Reference proteome</keyword>
<proteinExistence type="predicted"/>
<dbReference type="AlphaFoldDB" id="A0AAW0CC20"/>
<evidence type="ECO:0000313" key="2">
    <source>
        <dbReference type="Proteomes" id="UP001383192"/>
    </source>
</evidence>
<evidence type="ECO:0000313" key="1">
    <source>
        <dbReference type="EMBL" id="KAK7036622.1"/>
    </source>
</evidence>
<protein>
    <submittedName>
        <fullName evidence="1">Uncharacterized protein</fullName>
    </submittedName>
</protein>
<organism evidence="1 2">
    <name type="scientific">Paramarasmius palmivorus</name>
    <dbReference type="NCBI Taxonomy" id="297713"/>
    <lineage>
        <taxon>Eukaryota</taxon>
        <taxon>Fungi</taxon>
        <taxon>Dikarya</taxon>
        <taxon>Basidiomycota</taxon>
        <taxon>Agaricomycotina</taxon>
        <taxon>Agaricomycetes</taxon>
        <taxon>Agaricomycetidae</taxon>
        <taxon>Agaricales</taxon>
        <taxon>Marasmiineae</taxon>
        <taxon>Marasmiaceae</taxon>
        <taxon>Paramarasmius</taxon>
    </lineage>
</organism>
<gene>
    <name evidence="1" type="ORF">VNI00_011555</name>
</gene>
<name>A0AAW0CC20_9AGAR</name>
<sequence>MTWKRQFQIVDLWSDRVDTAEEALPEEKLSRVAQSARQLTTAAANARQRTGQNTSPYANSEHRFWLEMEKQKAQALAEGKKFYDPVTVQTWYRENNNTIEYAVRSLSQTSSKCALTIVKYRLSMSFELWKGRASSKQPTHFVLISVEVDENQPEDPKLVRYKDAGPVPYDKLEQVGAVSALLKKAISEGYMVLFFVDVKHNIRLLEFHEPPPSEPYLKEKRNRMTCGKSIRSSNSIAVCHPLD</sequence>
<reference evidence="1 2" key="1">
    <citation type="submission" date="2024-01" db="EMBL/GenBank/DDBJ databases">
        <title>A draft genome for a cacao thread blight-causing isolate of Paramarasmius palmivorus.</title>
        <authorList>
            <person name="Baruah I.K."/>
            <person name="Bukari Y."/>
            <person name="Amoako-Attah I."/>
            <person name="Meinhardt L.W."/>
            <person name="Bailey B.A."/>
            <person name="Cohen S.P."/>
        </authorList>
    </citation>
    <scope>NUCLEOTIDE SEQUENCE [LARGE SCALE GENOMIC DNA]</scope>
    <source>
        <strain evidence="1 2">GH-12</strain>
    </source>
</reference>
<accession>A0AAW0CC20</accession>
<dbReference type="Proteomes" id="UP001383192">
    <property type="component" value="Unassembled WGS sequence"/>
</dbReference>